<dbReference type="Gene3D" id="3.60.21.10">
    <property type="match status" value="1"/>
</dbReference>
<dbReference type="PIRSF" id="PIRSF000883">
    <property type="entry name" value="Pesterase_MJ0912"/>
    <property type="match status" value="1"/>
</dbReference>
<evidence type="ECO:0000313" key="3">
    <source>
        <dbReference type="EMBL" id="HGQ65302.1"/>
    </source>
</evidence>
<dbReference type="GO" id="GO:0005737">
    <property type="term" value="C:cytoplasm"/>
    <property type="evidence" value="ECO:0007669"/>
    <property type="project" value="TreeGrafter"/>
</dbReference>
<proteinExistence type="predicted"/>
<dbReference type="EMBL" id="DTCK01000024">
    <property type="protein sequence ID" value="HGQ35866.1"/>
    <property type="molecule type" value="Genomic_DNA"/>
</dbReference>
<organism evidence="3">
    <name type="scientific">Ignisphaera aggregans</name>
    <dbReference type="NCBI Taxonomy" id="334771"/>
    <lineage>
        <taxon>Archaea</taxon>
        <taxon>Thermoproteota</taxon>
        <taxon>Thermoprotei</taxon>
        <taxon>Desulfurococcales</taxon>
        <taxon>Desulfurococcaceae</taxon>
        <taxon>Ignisphaera</taxon>
    </lineage>
</organism>
<sequence length="249" mass="28408">MKIAIISDIHGNVDALNAVLESVSRWDYIWFLGDFVDYGPEPHIVVDIVKSLKPDAVVMGNHDNAVALNVDCMCAPEIHELSEYTRRNISLKFLSRDQLEWLKMLPKTAEVDIGNKRFYIVHGSPRNPLYGYMYPYLSLEELKLSLTPSLVSLKPKPVRANVVVVGHTHIPMDIVVDSIKIVNPGSCGQPRDGDNRASYVVYDVETEIVEIRRVKYDVERVIGKLRELRLEDKYFNQLASILRIGRIYI</sequence>
<evidence type="ECO:0000313" key="2">
    <source>
        <dbReference type="EMBL" id="HGQ35866.1"/>
    </source>
</evidence>
<evidence type="ECO:0000259" key="1">
    <source>
        <dbReference type="Pfam" id="PF12850"/>
    </source>
</evidence>
<dbReference type="InterPro" id="IPR029052">
    <property type="entry name" value="Metallo-depent_PP-like"/>
</dbReference>
<dbReference type="SUPFAM" id="SSF56300">
    <property type="entry name" value="Metallo-dependent phosphatases"/>
    <property type="match status" value="1"/>
</dbReference>
<name>A0A7C4NN06_9CREN</name>
<protein>
    <submittedName>
        <fullName evidence="3">Metallophosphoesterase</fullName>
    </submittedName>
</protein>
<dbReference type="PANTHER" id="PTHR42850:SF2">
    <property type="entry name" value="BLL5683 PROTEIN"/>
    <property type="match status" value="1"/>
</dbReference>
<reference evidence="3" key="1">
    <citation type="journal article" date="2020" name="mSystems">
        <title>Genome- and Community-Level Interaction Insights into Carbon Utilization and Element Cycling Functions of Hydrothermarchaeota in Hydrothermal Sediment.</title>
        <authorList>
            <person name="Zhou Z."/>
            <person name="Liu Y."/>
            <person name="Xu W."/>
            <person name="Pan J."/>
            <person name="Luo Z.H."/>
            <person name="Li M."/>
        </authorList>
    </citation>
    <scope>NUCLEOTIDE SEQUENCE [LARGE SCALE GENOMIC DNA]</scope>
    <source>
        <strain evidence="3">SpSt-637</strain>
        <strain evidence="2">SpSt-667</strain>
    </source>
</reference>
<dbReference type="PANTHER" id="PTHR42850">
    <property type="entry name" value="METALLOPHOSPHOESTERASE"/>
    <property type="match status" value="1"/>
</dbReference>
<dbReference type="AlphaFoldDB" id="A0A7C4NN06"/>
<accession>A0A7C4NN06</accession>
<dbReference type="InterPro" id="IPR011152">
    <property type="entry name" value="Pesterase_MJ0912"/>
</dbReference>
<gene>
    <name evidence="3" type="ORF">ENU08_08685</name>
    <name evidence="2" type="ORF">ENU41_04205</name>
</gene>
<dbReference type="Pfam" id="PF12850">
    <property type="entry name" value="Metallophos_2"/>
    <property type="match status" value="1"/>
</dbReference>
<comment type="caution">
    <text evidence="3">The sequence shown here is derived from an EMBL/GenBank/DDBJ whole genome shotgun (WGS) entry which is preliminary data.</text>
</comment>
<dbReference type="InterPro" id="IPR024654">
    <property type="entry name" value="Calcineurin-like_PHP_lpxH"/>
</dbReference>
<dbReference type="GO" id="GO:0016791">
    <property type="term" value="F:phosphatase activity"/>
    <property type="evidence" value="ECO:0007669"/>
    <property type="project" value="TreeGrafter"/>
</dbReference>
<dbReference type="InterPro" id="IPR050126">
    <property type="entry name" value="Ap4A_hydrolase"/>
</dbReference>
<dbReference type="EMBL" id="DTBD01000085">
    <property type="protein sequence ID" value="HGQ65302.1"/>
    <property type="molecule type" value="Genomic_DNA"/>
</dbReference>
<feature type="domain" description="Calcineurin-like phosphoesterase" evidence="1">
    <location>
        <begin position="1"/>
        <end position="206"/>
    </location>
</feature>